<feature type="compositionally biased region" description="Polar residues" evidence="1">
    <location>
        <begin position="316"/>
        <end position="338"/>
    </location>
</feature>
<feature type="compositionally biased region" description="Polar residues" evidence="1">
    <location>
        <begin position="70"/>
        <end position="85"/>
    </location>
</feature>
<feature type="compositionally biased region" description="Basic residues" evidence="1">
    <location>
        <begin position="95"/>
        <end position="104"/>
    </location>
</feature>
<gene>
    <name evidence="2" type="primary">BIR1</name>
    <name evidence="2" type="ORF">FIM1_4417</name>
</gene>
<feature type="compositionally biased region" description="Basic and acidic residues" evidence="1">
    <location>
        <begin position="296"/>
        <end position="313"/>
    </location>
</feature>
<feature type="compositionally biased region" description="Acidic residues" evidence="1">
    <location>
        <begin position="452"/>
        <end position="463"/>
    </location>
</feature>
<feature type="compositionally biased region" description="Polar residues" evidence="1">
    <location>
        <begin position="563"/>
        <end position="573"/>
    </location>
</feature>
<feature type="compositionally biased region" description="Basic residues" evidence="1">
    <location>
        <begin position="268"/>
        <end position="278"/>
    </location>
</feature>
<feature type="compositionally biased region" description="Polar residues" evidence="1">
    <location>
        <begin position="509"/>
        <end position="520"/>
    </location>
</feature>
<protein>
    <submittedName>
        <fullName evidence="2">Protein BIR1</fullName>
    </submittedName>
</protein>
<feature type="compositionally biased region" description="Polar residues" evidence="1">
    <location>
        <begin position="1"/>
        <end position="10"/>
    </location>
</feature>
<sequence length="747" mass="84709">MNELTMSSAMDLSFLSEESHESKPNDQNNIESVKRKRGRPRTKPILPVELDAEGNPIKKKRGRPKKILTEPNQESSNLFLQSKSGSPLEENVPVVKKRRGRPRKSLINPTTIAFVTETSKNETHSISGDHQDKDHLRIGDRSDTNKRNPVLLQPKKRDINGDIKKTEKPQEGKEGIQNGSQRSEPTDKPELERHDPSIEEAPALNENPEPAKPSSVTSELSIQKNQELDNKGKVPESRLQTAEPSKPEKPHKKRGRPRKNPAENMAPKIKRPRGRPPKPKSQEEQFQNQKHKQRRDSKERKGTQDTDERKQANIKEYSTNLTDILRDNSQQKGISSTSPKKKIKLAKTITQQTFNDSKESHVEDTNAGKAIEKNKDVFLNFKKNQEKATKPNNILDDSYDVFSFDNNGTSNFIIPEEALPVPNNAKNKNPKTTPMKPLQEQLEHIDTTNIEFSDDDDYNVEDDDSKKISESEKSSDESYNSENDAYSDISSSVPSPSSPNDDSLRHLPSSVSQKQSSIPESQAAIEHEDQMPQGLDSRPLSIHNSEKTPRKLSEEWSLSISFQDVNGQGTPDASPSRPKEIISAFPSSPNISPKVKNTINSDPEPEKVNEKAVTEHRTMRNTPIKTLPSWSPLDNDRLRTLTEDTITLNKYFTDLLIYMNKNSATLASDATGELSFFINQMPKHETSLNFCDWVDRKGMEVYRQLEKGIDEKIEEIKLQFQKAKELINQIDDDTILLEFAERFNIDI</sequence>
<proteinExistence type="predicted"/>
<dbReference type="Proteomes" id="UP000422736">
    <property type="component" value="Chromosome 7"/>
</dbReference>
<dbReference type="PRINTS" id="PR00929">
    <property type="entry name" value="ATHOOK"/>
</dbReference>
<feature type="compositionally biased region" description="Basic and acidic residues" evidence="1">
    <location>
        <begin position="226"/>
        <end position="236"/>
    </location>
</feature>
<feature type="compositionally biased region" description="Basic residues" evidence="1">
    <location>
        <begin position="57"/>
        <end position="66"/>
    </location>
</feature>
<name>A0ABX6F3Y0_KLUMA</name>
<feature type="region of interest" description="Disordered" evidence="1">
    <location>
        <begin position="1"/>
        <end position="344"/>
    </location>
</feature>
<evidence type="ECO:0000256" key="1">
    <source>
        <dbReference type="SAM" id="MobiDB-lite"/>
    </source>
</evidence>
<feature type="compositionally biased region" description="Low complexity" evidence="1">
    <location>
        <begin position="199"/>
        <end position="208"/>
    </location>
</feature>
<keyword evidence="3" id="KW-1185">Reference proteome</keyword>
<evidence type="ECO:0000313" key="2">
    <source>
        <dbReference type="EMBL" id="QGN18097.1"/>
    </source>
</evidence>
<accession>A0ABX6F3Y0</accession>
<feature type="compositionally biased region" description="Basic and acidic residues" evidence="1">
    <location>
        <begin position="184"/>
        <end position="197"/>
    </location>
</feature>
<feature type="compositionally biased region" description="Basic and acidic residues" evidence="1">
    <location>
        <begin position="119"/>
        <end position="146"/>
    </location>
</feature>
<feature type="compositionally biased region" description="Polar residues" evidence="1">
    <location>
        <begin position="585"/>
        <end position="601"/>
    </location>
</feature>
<evidence type="ECO:0000313" key="3">
    <source>
        <dbReference type="Proteomes" id="UP000422736"/>
    </source>
</evidence>
<feature type="compositionally biased region" description="Polar residues" evidence="1">
    <location>
        <begin position="214"/>
        <end position="225"/>
    </location>
</feature>
<feature type="compositionally biased region" description="Low complexity" evidence="1">
    <location>
        <begin position="477"/>
        <end position="501"/>
    </location>
</feature>
<dbReference type="EMBL" id="CP015061">
    <property type="protein sequence ID" value="QGN18097.1"/>
    <property type="molecule type" value="Genomic_DNA"/>
</dbReference>
<dbReference type="InterPro" id="IPR017956">
    <property type="entry name" value="AT_hook_DNA-bd_motif"/>
</dbReference>
<feature type="compositionally biased region" description="Polar residues" evidence="1">
    <location>
        <begin position="107"/>
        <end position="118"/>
    </location>
</feature>
<feature type="compositionally biased region" description="Basic and acidic residues" evidence="1">
    <location>
        <begin position="464"/>
        <end position="476"/>
    </location>
</feature>
<reference evidence="2 3" key="2">
    <citation type="submission" date="2019-11" db="EMBL/GenBank/DDBJ databases">
        <authorList>
            <person name="Lu H."/>
        </authorList>
    </citation>
    <scope>NUCLEOTIDE SEQUENCE [LARGE SCALE GENOMIC DNA]</scope>
    <source>
        <strain evidence="2 3">FIM1</strain>
    </source>
</reference>
<feature type="compositionally biased region" description="Low complexity" evidence="1">
    <location>
        <begin position="422"/>
        <end position="437"/>
    </location>
</feature>
<feature type="compositionally biased region" description="Basic and acidic residues" evidence="1">
    <location>
        <begin position="155"/>
        <end position="174"/>
    </location>
</feature>
<feature type="compositionally biased region" description="Basic residues" evidence="1">
    <location>
        <begin position="249"/>
        <end position="259"/>
    </location>
</feature>
<feature type="region of interest" description="Disordered" evidence="1">
    <location>
        <begin position="563"/>
        <end position="608"/>
    </location>
</feature>
<dbReference type="SMART" id="SM00384">
    <property type="entry name" value="AT_hook"/>
    <property type="match status" value="5"/>
</dbReference>
<organism evidence="2 3">
    <name type="scientific">Kluyveromyces marxianus</name>
    <name type="common">Yeast</name>
    <name type="synonym">Candida kefyr</name>
    <dbReference type="NCBI Taxonomy" id="4911"/>
    <lineage>
        <taxon>Eukaryota</taxon>
        <taxon>Fungi</taxon>
        <taxon>Dikarya</taxon>
        <taxon>Ascomycota</taxon>
        <taxon>Saccharomycotina</taxon>
        <taxon>Saccharomycetes</taxon>
        <taxon>Saccharomycetales</taxon>
        <taxon>Saccharomycetaceae</taxon>
        <taxon>Kluyveromyces</taxon>
    </lineage>
</organism>
<feature type="region of interest" description="Disordered" evidence="1">
    <location>
        <begin position="415"/>
        <end position="549"/>
    </location>
</feature>
<reference evidence="2 3" key="1">
    <citation type="submission" date="2016-03" db="EMBL/GenBank/DDBJ databases">
        <title>How can Kluyveromyces marxianus grow so fast - potential evolutionary course in Saccharomyces Complex revealed by comparative genomics.</title>
        <authorList>
            <person name="Mo W."/>
            <person name="Lu W."/>
            <person name="Yang X."/>
            <person name="Qi J."/>
            <person name="Lv H."/>
        </authorList>
    </citation>
    <scope>NUCLEOTIDE SEQUENCE [LARGE SCALE GENOMIC DNA]</scope>
    <source>
        <strain evidence="2 3">FIM1</strain>
    </source>
</reference>